<dbReference type="EMBL" id="CP036271">
    <property type="protein sequence ID" value="QDT55515.1"/>
    <property type="molecule type" value="Genomic_DNA"/>
</dbReference>
<evidence type="ECO:0000259" key="1">
    <source>
        <dbReference type="Pfam" id="PF13392"/>
    </source>
</evidence>
<gene>
    <name evidence="2" type="ORF">Pan44_35590</name>
</gene>
<dbReference type="InParanoid" id="A0A517SHB9"/>
<reference evidence="2 3" key="1">
    <citation type="submission" date="2019-02" db="EMBL/GenBank/DDBJ databases">
        <title>Deep-cultivation of Planctomycetes and their phenomic and genomic characterization uncovers novel biology.</title>
        <authorList>
            <person name="Wiegand S."/>
            <person name="Jogler M."/>
            <person name="Boedeker C."/>
            <person name="Pinto D."/>
            <person name="Vollmers J."/>
            <person name="Rivas-Marin E."/>
            <person name="Kohn T."/>
            <person name="Peeters S.H."/>
            <person name="Heuer A."/>
            <person name="Rast P."/>
            <person name="Oberbeckmann S."/>
            <person name="Bunk B."/>
            <person name="Jeske O."/>
            <person name="Meyerdierks A."/>
            <person name="Storesund J.E."/>
            <person name="Kallscheuer N."/>
            <person name="Luecker S."/>
            <person name="Lage O.M."/>
            <person name="Pohl T."/>
            <person name="Merkel B.J."/>
            <person name="Hornburger P."/>
            <person name="Mueller R.-W."/>
            <person name="Bruemmer F."/>
            <person name="Labrenz M."/>
            <person name="Spormann A.M."/>
            <person name="Op den Camp H."/>
            <person name="Overmann J."/>
            <person name="Amann R."/>
            <person name="Jetten M.S.M."/>
            <person name="Mascher T."/>
            <person name="Medema M.H."/>
            <person name="Devos D.P."/>
            <person name="Kaster A.-K."/>
            <person name="Ovreas L."/>
            <person name="Rohde M."/>
            <person name="Galperin M.Y."/>
            <person name="Jogler C."/>
        </authorList>
    </citation>
    <scope>NUCLEOTIDE SEQUENCE [LARGE SCALE GENOMIC DNA]</scope>
    <source>
        <strain evidence="2 3">Pan44</strain>
    </source>
</reference>
<proteinExistence type="predicted"/>
<dbReference type="SUPFAM" id="SSF54060">
    <property type="entry name" value="His-Me finger endonucleases"/>
    <property type="match status" value="1"/>
</dbReference>
<protein>
    <recommendedName>
        <fullName evidence="1">HNH nuclease domain-containing protein</fullName>
    </recommendedName>
</protein>
<dbReference type="Proteomes" id="UP000315700">
    <property type="component" value="Chromosome"/>
</dbReference>
<dbReference type="Pfam" id="PF13392">
    <property type="entry name" value="HNH_3"/>
    <property type="match status" value="1"/>
</dbReference>
<organism evidence="2 3">
    <name type="scientific">Caulifigura coniformis</name>
    <dbReference type="NCBI Taxonomy" id="2527983"/>
    <lineage>
        <taxon>Bacteria</taxon>
        <taxon>Pseudomonadati</taxon>
        <taxon>Planctomycetota</taxon>
        <taxon>Planctomycetia</taxon>
        <taxon>Planctomycetales</taxon>
        <taxon>Planctomycetaceae</taxon>
        <taxon>Caulifigura</taxon>
    </lineage>
</organism>
<evidence type="ECO:0000313" key="3">
    <source>
        <dbReference type="Proteomes" id="UP000315700"/>
    </source>
</evidence>
<dbReference type="InterPro" id="IPR044925">
    <property type="entry name" value="His-Me_finger_sf"/>
</dbReference>
<sequence>MSFWESFTCCFPWPGARRGSTPVVKFKGKVTSPRRVAWEQVRGPIPPGCDVVTTCGNSLCCNPNHLTLSSPKLSDDDVRAIRESSLPSRVLAAVHGINKRNVDRIRTRELRAGVEQWKKSNRFSALKSEPP</sequence>
<keyword evidence="3" id="KW-1185">Reference proteome</keyword>
<feature type="domain" description="HNH nuclease" evidence="1">
    <location>
        <begin position="35"/>
        <end position="70"/>
    </location>
</feature>
<accession>A0A517SHB9</accession>
<dbReference type="InterPro" id="IPR003615">
    <property type="entry name" value="HNH_nuc"/>
</dbReference>
<evidence type="ECO:0000313" key="2">
    <source>
        <dbReference type="EMBL" id="QDT55515.1"/>
    </source>
</evidence>
<dbReference type="AlphaFoldDB" id="A0A517SHB9"/>
<dbReference type="KEGG" id="ccos:Pan44_35590"/>
<dbReference type="OrthoDB" id="287888at2"/>
<name>A0A517SHB9_9PLAN</name>
<dbReference type="RefSeq" id="WP_145031379.1">
    <property type="nucleotide sequence ID" value="NZ_CP036271.1"/>
</dbReference>